<keyword evidence="2" id="KW-1185">Reference proteome</keyword>
<evidence type="ECO:0000313" key="1">
    <source>
        <dbReference type="EMBL" id="MBP2296879.1"/>
    </source>
</evidence>
<sequence length="80" mass="8968">MRRVWELAALVTRYDRCMNDGDALTPTDLPAAVESYWQAAAIKELIYDETARFGVPLPYTGCWQGDLRTVQAFIAGGGWQ</sequence>
<comment type="caution">
    <text evidence="1">The sequence shown here is derived from an EMBL/GenBank/DDBJ whole genome shotgun (WGS) entry which is preliminary data.</text>
</comment>
<protein>
    <submittedName>
        <fullName evidence="1">Uncharacterized protein</fullName>
    </submittedName>
</protein>
<evidence type="ECO:0000313" key="2">
    <source>
        <dbReference type="Proteomes" id="UP000781958"/>
    </source>
</evidence>
<gene>
    <name evidence="1" type="ORF">J2851_006697</name>
</gene>
<name>A0ABS4SWF3_9PROT</name>
<organism evidence="1 2">
    <name type="scientific">Azospirillum rugosum</name>
    <dbReference type="NCBI Taxonomy" id="416170"/>
    <lineage>
        <taxon>Bacteria</taxon>
        <taxon>Pseudomonadati</taxon>
        <taxon>Pseudomonadota</taxon>
        <taxon>Alphaproteobacteria</taxon>
        <taxon>Rhodospirillales</taxon>
        <taxon>Azospirillaceae</taxon>
        <taxon>Azospirillum</taxon>
    </lineage>
</organism>
<dbReference type="Proteomes" id="UP000781958">
    <property type="component" value="Unassembled WGS sequence"/>
</dbReference>
<accession>A0ABS4SWF3</accession>
<proteinExistence type="predicted"/>
<dbReference type="RefSeq" id="WP_209772613.1">
    <property type="nucleotide sequence ID" value="NZ_JAGINP010000036.1"/>
</dbReference>
<dbReference type="EMBL" id="JAGINP010000036">
    <property type="protein sequence ID" value="MBP2296879.1"/>
    <property type="molecule type" value="Genomic_DNA"/>
</dbReference>
<reference evidence="1 2" key="1">
    <citation type="submission" date="2021-03" db="EMBL/GenBank/DDBJ databases">
        <title>Genomic Encyclopedia of Type Strains, Phase III (KMG-III): the genomes of soil and plant-associated and newly described type strains.</title>
        <authorList>
            <person name="Whitman W."/>
        </authorList>
    </citation>
    <scope>NUCLEOTIDE SEQUENCE [LARGE SCALE GENOMIC DNA]</scope>
    <source>
        <strain evidence="1 2">IMMIB AFH-6</strain>
    </source>
</reference>